<sequence length="97" mass="11034">MAEYASLRKIEFELCGGNLPEKYKAFVQRVLNDRNLIPAADVAQVVHGRWEPCFDENGCWRQGFAKCSNCGKEYYAQTINHFRYCSNCGAKMDGGDE</sequence>
<dbReference type="EMBL" id="BK015735">
    <property type="protein sequence ID" value="DAE22598.1"/>
    <property type="molecule type" value="Genomic_DNA"/>
</dbReference>
<protein>
    <submittedName>
        <fullName evidence="1">Zinc-ribbon containing domain protein</fullName>
    </submittedName>
</protein>
<proteinExistence type="predicted"/>
<organism evidence="1">
    <name type="scientific">Siphoviridae sp. ct5co22</name>
    <dbReference type="NCBI Taxonomy" id="2826294"/>
    <lineage>
        <taxon>Viruses</taxon>
        <taxon>Duplodnaviria</taxon>
        <taxon>Heunggongvirae</taxon>
        <taxon>Uroviricota</taxon>
        <taxon>Caudoviricetes</taxon>
    </lineage>
</organism>
<reference evidence="1" key="1">
    <citation type="journal article" date="2021" name="Proc. Natl. Acad. Sci. U.S.A.">
        <title>A Catalog of Tens of Thousands of Viruses from Human Metagenomes Reveals Hidden Associations with Chronic Diseases.</title>
        <authorList>
            <person name="Tisza M.J."/>
            <person name="Buck C.B."/>
        </authorList>
    </citation>
    <scope>NUCLEOTIDE SEQUENCE</scope>
    <source>
        <strain evidence="1">Ct5co22</strain>
    </source>
</reference>
<name>A0A8S5QTT7_9CAUD</name>
<evidence type="ECO:0000313" key="1">
    <source>
        <dbReference type="EMBL" id="DAE22598.1"/>
    </source>
</evidence>
<accession>A0A8S5QTT7</accession>